<keyword evidence="5" id="KW-0812">Transmembrane</keyword>
<keyword evidence="8" id="KW-1185">Reference proteome</keyword>
<name>A0A1G9KV59_9ACTN</name>
<keyword evidence="3" id="KW-0732">Signal</keyword>
<evidence type="ECO:0000256" key="4">
    <source>
        <dbReference type="ARBA" id="ARBA00023088"/>
    </source>
</evidence>
<evidence type="ECO:0000256" key="5">
    <source>
        <dbReference type="SAM" id="Phobius"/>
    </source>
</evidence>
<gene>
    <name evidence="7" type="ORF">SAMN05660642_00148</name>
</gene>
<reference evidence="8" key="1">
    <citation type="submission" date="2016-10" db="EMBL/GenBank/DDBJ databases">
        <authorList>
            <person name="Varghese N."/>
            <person name="Submissions S."/>
        </authorList>
    </citation>
    <scope>NUCLEOTIDE SEQUENCE [LARGE SCALE GENOMIC DNA]</scope>
    <source>
        <strain evidence="8">DSM 45419</strain>
    </source>
</reference>
<keyword evidence="5" id="KW-1133">Transmembrane helix</keyword>
<evidence type="ECO:0000256" key="2">
    <source>
        <dbReference type="ARBA" id="ARBA00022525"/>
    </source>
</evidence>
<sequence length="59" mass="6104">MNGALKAAWGLTAFVVLVGLVGWILTGEAFFAVFLVLGVLTAVGAVLTGRSVRKENDPS</sequence>
<proteinExistence type="predicted"/>
<accession>A0A1G9KV59</accession>
<dbReference type="InterPro" id="IPR019931">
    <property type="entry name" value="LPXTG_anchor"/>
</dbReference>
<evidence type="ECO:0000313" key="7">
    <source>
        <dbReference type="EMBL" id="SDL53195.1"/>
    </source>
</evidence>
<keyword evidence="1" id="KW-0134">Cell wall</keyword>
<evidence type="ECO:0000256" key="3">
    <source>
        <dbReference type="ARBA" id="ARBA00022729"/>
    </source>
</evidence>
<protein>
    <recommendedName>
        <fullName evidence="6">Gram-positive cocci surface proteins LPxTG domain-containing protein</fullName>
    </recommendedName>
</protein>
<dbReference type="RefSeq" id="WP_091212573.1">
    <property type="nucleotide sequence ID" value="NZ_FNHE01000001.1"/>
</dbReference>
<organism evidence="7 8">
    <name type="scientific">Geodermatophilus siccatus</name>
    <dbReference type="NCBI Taxonomy" id="1137991"/>
    <lineage>
        <taxon>Bacteria</taxon>
        <taxon>Bacillati</taxon>
        <taxon>Actinomycetota</taxon>
        <taxon>Actinomycetes</taxon>
        <taxon>Geodermatophilales</taxon>
        <taxon>Geodermatophilaceae</taxon>
        <taxon>Geodermatophilus</taxon>
    </lineage>
</organism>
<feature type="transmembrane region" description="Helical" evidence="5">
    <location>
        <begin position="7"/>
        <end position="25"/>
    </location>
</feature>
<feature type="domain" description="Gram-positive cocci surface proteins LPxTG" evidence="6">
    <location>
        <begin position="26"/>
        <end position="56"/>
    </location>
</feature>
<keyword evidence="2" id="KW-0964">Secreted</keyword>
<feature type="transmembrane region" description="Helical" evidence="5">
    <location>
        <begin position="31"/>
        <end position="49"/>
    </location>
</feature>
<dbReference type="EMBL" id="FNHE01000001">
    <property type="protein sequence ID" value="SDL53195.1"/>
    <property type="molecule type" value="Genomic_DNA"/>
</dbReference>
<evidence type="ECO:0000256" key="1">
    <source>
        <dbReference type="ARBA" id="ARBA00022512"/>
    </source>
</evidence>
<keyword evidence="5" id="KW-0472">Membrane</keyword>
<dbReference type="AlphaFoldDB" id="A0A1G9KV59"/>
<dbReference type="STRING" id="1137991.SAMN05660642_00148"/>
<dbReference type="Proteomes" id="UP000198680">
    <property type="component" value="Unassembled WGS sequence"/>
</dbReference>
<evidence type="ECO:0000259" key="6">
    <source>
        <dbReference type="Pfam" id="PF00746"/>
    </source>
</evidence>
<keyword evidence="4" id="KW-0572">Peptidoglycan-anchor</keyword>
<evidence type="ECO:0000313" key="8">
    <source>
        <dbReference type="Proteomes" id="UP000198680"/>
    </source>
</evidence>
<dbReference type="Pfam" id="PF00746">
    <property type="entry name" value="Gram_pos_anchor"/>
    <property type="match status" value="1"/>
</dbReference>